<dbReference type="AlphaFoldDB" id="H3AMV4"/>
<dbReference type="GO" id="GO:0030906">
    <property type="term" value="C:retromer, cargo-selective complex"/>
    <property type="evidence" value="ECO:0007669"/>
    <property type="project" value="InterPro"/>
</dbReference>
<dbReference type="eggNOG" id="KOG1107">
    <property type="taxonomic scope" value="Eukaryota"/>
</dbReference>
<dbReference type="GO" id="GO:0042176">
    <property type="term" value="P:regulation of protein catabolic process"/>
    <property type="evidence" value="ECO:0007669"/>
    <property type="project" value="UniProtKB-ARBA"/>
</dbReference>
<keyword evidence="10 13" id="KW-0653">Protein transport</keyword>
<dbReference type="GeneTree" id="ENSGT00390000007315"/>
<dbReference type="GO" id="GO:0050793">
    <property type="term" value="P:regulation of developmental process"/>
    <property type="evidence" value="ECO:0007669"/>
    <property type="project" value="UniProtKB-ARBA"/>
</dbReference>
<evidence type="ECO:0000256" key="13">
    <source>
        <dbReference type="PIRNR" id="PIRNR009375"/>
    </source>
</evidence>
<dbReference type="InParanoid" id="H3AMV4"/>
<dbReference type="EMBL" id="AFYH01195046">
    <property type="status" value="NOT_ANNOTATED_CDS"/>
    <property type="molecule type" value="Genomic_DNA"/>
</dbReference>
<organism evidence="14 15">
    <name type="scientific">Latimeria chalumnae</name>
    <name type="common">Coelacanth</name>
    <dbReference type="NCBI Taxonomy" id="7897"/>
    <lineage>
        <taxon>Eukaryota</taxon>
        <taxon>Metazoa</taxon>
        <taxon>Chordata</taxon>
        <taxon>Craniata</taxon>
        <taxon>Vertebrata</taxon>
        <taxon>Euteleostomi</taxon>
        <taxon>Coelacanthiformes</taxon>
        <taxon>Coelacanthidae</taxon>
        <taxon>Latimeria</taxon>
    </lineage>
</organism>
<dbReference type="PANTHER" id="PTHR11099:SF0">
    <property type="entry name" value="VACUOLAR PROTEIN SORTING-ASSOCIATED PROTEIN 35"/>
    <property type="match status" value="1"/>
</dbReference>
<protein>
    <recommendedName>
        <fullName evidence="12 13">Vacuolar protein sorting-associated protein 35</fullName>
    </recommendedName>
</protein>
<dbReference type="GO" id="GO:0042147">
    <property type="term" value="P:retrograde transport, endosome to Golgi"/>
    <property type="evidence" value="ECO:0007669"/>
    <property type="project" value="InterPro"/>
</dbReference>
<keyword evidence="15" id="KW-1185">Reference proteome</keyword>
<dbReference type="InterPro" id="IPR042491">
    <property type="entry name" value="Vps35_C"/>
</dbReference>
<dbReference type="Bgee" id="ENSLACG00000009656">
    <property type="expression patterns" value="Expressed in chordate pharynx and 6 other cell types or tissues"/>
</dbReference>
<dbReference type="GO" id="GO:1903829">
    <property type="term" value="P:positive regulation of protein localization"/>
    <property type="evidence" value="ECO:0007669"/>
    <property type="project" value="UniProtKB-ARBA"/>
</dbReference>
<evidence type="ECO:0000256" key="9">
    <source>
        <dbReference type="ARBA" id="ARBA00022753"/>
    </source>
</evidence>
<dbReference type="GO" id="GO:0009967">
    <property type="term" value="P:positive regulation of signal transduction"/>
    <property type="evidence" value="ECO:0007669"/>
    <property type="project" value="UniProtKB-ARBA"/>
</dbReference>
<evidence type="ECO:0000256" key="8">
    <source>
        <dbReference type="ARBA" id="ARBA00022553"/>
    </source>
</evidence>
<dbReference type="Ensembl" id="ENSLACT00000011057.1">
    <property type="protein sequence ID" value="ENSLACP00000010975.1"/>
    <property type="gene ID" value="ENSLACG00000009656.1"/>
</dbReference>
<evidence type="ECO:0000256" key="7">
    <source>
        <dbReference type="ARBA" id="ARBA00022490"/>
    </source>
</evidence>
<dbReference type="InterPro" id="IPR005378">
    <property type="entry name" value="Vps35"/>
</dbReference>
<reference evidence="15" key="1">
    <citation type="submission" date="2011-08" db="EMBL/GenBank/DDBJ databases">
        <title>The draft genome of Latimeria chalumnae.</title>
        <authorList>
            <person name="Di Palma F."/>
            <person name="Alfoldi J."/>
            <person name="Johnson J."/>
            <person name="Berlin A."/>
            <person name="Gnerre S."/>
            <person name="Jaffe D."/>
            <person name="MacCallum I."/>
            <person name="Young S."/>
            <person name="Walker B.J."/>
            <person name="Lander E."/>
            <person name="Lindblad-Toh K."/>
        </authorList>
    </citation>
    <scope>NUCLEOTIDE SEQUENCE [LARGE SCALE GENOMIC DNA]</scope>
    <source>
        <strain evidence="15">Wild caught</strain>
    </source>
</reference>
<dbReference type="HOGENOM" id="CLU_005836_1_0_1"/>
<keyword evidence="11" id="KW-0472">Membrane</keyword>
<evidence type="ECO:0000256" key="12">
    <source>
        <dbReference type="ARBA" id="ARBA00072998"/>
    </source>
</evidence>
<evidence type="ECO:0000313" key="15">
    <source>
        <dbReference type="Proteomes" id="UP000008672"/>
    </source>
</evidence>
<dbReference type="STRING" id="7897.ENSLACP00000010975"/>
<dbReference type="GO" id="GO:0005770">
    <property type="term" value="C:late endosome"/>
    <property type="evidence" value="ECO:0007669"/>
    <property type="project" value="UniProtKB-SubCell"/>
</dbReference>
<evidence type="ECO:0000256" key="1">
    <source>
        <dbReference type="ARBA" id="ARBA00004170"/>
    </source>
</evidence>
<dbReference type="GO" id="GO:0051049">
    <property type="term" value="P:regulation of transport"/>
    <property type="evidence" value="ECO:0007669"/>
    <property type="project" value="UniProtKB-ARBA"/>
</dbReference>
<dbReference type="EMBL" id="AFYH01195047">
    <property type="status" value="NOT_ANNOTATED_CDS"/>
    <property type="molecule type" value="Genomic_DNA"/>
</dbReference>
<gene>
    <name evidence="14" type="primary">VPS35</name>
</gene>
<evidence type="ECO:0000313" key="14">
    <source>
        <dbReference type="Ensembl" id="ENSLACP00000010975.1"/>
    </source>
</evidence>
<accession>H3AMV4</accession>
<proteinExistence type="inferred from homology"/>
<reference evidence="14" key="3">
    <citation type="submission" date="2025-09" db="UniProtKB">
        <authorList>
            <consortium name="Ensembl"/>
        </authorList>
    </citation>
    <scope>IDENTIFICATION</scope>
</reference>
<comment type="similarity">
    <text evidence="5 13">Belongs to the VPS35 family.</text>
</comment>
<evidence type="ECO:0000256" key="10">
    <source>
        <dbReference type="ARBA" id="ARBA00022927"/>
    </source>
</evidence>
<dbReference type="Pfam" id="PF03635">
    <property type="entry name" value="Vps35"/>
    <property type="match status" value="2"/>
</dbReference>
<keyword evidence="9" id="KW-0967">Endosome</keyword>
<dbReference type="PIRSF" id="PIRSF009375">
    <property type="entry name" value="Retromer_Vps35"/>
    <property type="match status" value="1"/>
</dbReference>
<keyword evidence="8" id="KW-0597">Phosphoprotein</keyword>
<dbReference type="GO" id="GO:0005769">
    <property type="term" value="C:early endosome"/>
    <property type="evidence" value="ECO:0007669"/>
    <property type="project" value="UniProtKB-SubCell"/>
</dbReference>
<evidence type="ECO:0000256" key="5">
    <source>
        <dbReference type="ARBA" id="ARBA00006536"/>
    </source>
</evidence>
<dbReference type="GO" id="GO:0099175">
    <property type="term" value="P:regulation of postsynapse organization"/>
    <property type="evidence" value="ECO:0007669"/>
    <property type="project" value="UniProtKB-ARBA"/>
</dbReference>
<evidence type="ECO:0000256" key="4">
    <source>
        <dbReference type="ARBA" id="ARBA00004603"/>
    </source>
</evidence>
<dbReference type="FunCoup" id="H3AMV4">
    <property type="interactions" value="3593"/>
</dbReference>
<sequence>QPTTQSPQDEQEKLLDEAVQAVKVQSFQMKRCLDKNKLMDALKHASNMLGELRTSMLSPKSYYELYMAISDELHYLEVYLTDEFAKGRKVADLYELVQYAGNIIPRLYLLITVGVVYVKSFPQSRKDILKDLVEMCRGVQHPLRGLFLRNYLLQCTRNILPDEGEQSEEEITGDINDSMDFVLLNFAEMNKLWVRMQHQGHSRDREKRERERQELRILVGTNLVRLSQLEGVNVDRYKQIVLPGILEQVVNCRDALAQEYLMECIIQVRLHGWSHPSCGQAVEETLFQNLTIVMVEKRNGRFVHFGEDGAATPPTHTLFFFKKKILELFHWRFNLFTSSILLVELTLIHSRIVKFPNYVSRKENKHEVIMEVVNQVNFFFLGGGESRKHCGTVLVSCATEKFEFFQTLKRRWRWQSHFYLFIYIKKKHFICLVPADNLDFGFQCLSKKELNFKNKSKTKLNEPGFMLNEVRGSLYFQSKVSFSLNNVQVLLLLNLTPALQNMILNTARKHFGAGGNQRIRFTLPPLVFAAYQLAFRYKENSKVDDKWEKKCQKIFSFAHQTISALIKAELAELPLRLFLQGALAAGEIGFENHETVAYEFMSQAFSLYEDEISDSKAQLAAITLIIGTFERMKCFSEENHEPLRTQCALAASKLLKKPDQCRAVSICAHLFWSGRNTDKNGEEIHDGKRVMECLKKALKIANQCMDPSLQVQLFIEILNRYIYFYEKENDAVTIQVLNQLIQKIREDLPNLESSEETEQINKHFHNTLEHLRLRRESPEADGPIYEGLVL</sequence>
<dbReference type="GO" id="GO:0031748">
    <property type="term" value="F:D1 dopamine receptor binding"/>
    <property type="evidence" value="ECO:0007669"/>
    <property type="project" value="UniProtKB-ARBA"/>
</dbReference>
<dbReference type="EMBL" id="AFYH01195043">
    <property type="status" value="NOT_ANNOTATED_CDS"/>
    <property type="molecule type" value="Genomic_DNA"/>
</dbReference>
<name>H3AMV4_LATCH</name>
<keyword evidence="6 13" id="KW-0813">Transport</keyword>
<dbReference type="FunFam" id="1.25.40.660:FF:000001">
    <property type="entry name" value="Vacuolar protein sorting-associated protein 35"/>
    <property type="match status" value="1"/>
</dbReference>
<dbReference type="EMBL" id="AFYH01195044">
    <property type="status" value="NOT_ANNOTATED_CDS"/>
    <property type="molecule type" value="Genomic_DNA"/>
</dbReference>
<reference evidence="14" key="2">
    <citation type="submission" date="2025-08" db="UniProtKB">
        <authorList>
            <consortium name="Ensembl"/>
        </authorList>
    </citation>
    <scope>IDENTIFICATION</scope>
</reference>
<dbReference type="EMBL" id="AFYH01195048">
    <property type="status" value="NOT_ANNOTATED_CDS"/>
    <property type="molecule type" value="Genomic_DNA"/>
</dbReference>
<evidence type="ECO:0000256" key="6">
    <source>
        <dbReference type="ARBA" id="ARBA00022448"/>
    </source>
</evidence>
<dbReference type="OMA" id="YIRSREY"/>
<dbReference type="EMBL" id="AFYH01195045">
    <property type="status" value="NOT_ANNOTATED_CDS"/>
    <property type="molecule type" value="Genomic_DNA"/>
</dbReference>
<dbReference type="GO" id="GO:0099639">
    <property type="term" value="P:neurotransmitter receptor transport, endosome to plasma membrane"/>
    <property type="evidence" value="ECO:0007669"/>
    <property type="project" value="UniProtKB-ARBA"/>
</dbReference>
<evidence type="ECO:0000256" key="3">
    <source>
        <dbReference type="ARBA" id="ARBA00004496"/>
    </source>
</evidence>
<dbReference type="GO" id="GO:0010628">
    <property type="term" value="P:positive regulation of gene expression"/>
    <property type="evidence" value="ECO:0007669"/>
    <property type="project" value="UniProtKB-ARBA"/>
</dbReference>
<dbReference type="GO" id="GO:0031647">
    <property type="term" value="P:regulation of protein stability"/>
    <property type="evidence" value="ECO:0007669"/>
    <property type="project" value="UniProtKB-ARBA"/>
</dbReference>
<dbReference type="GO" id="GO:0005829">
    <property type="term" value="C:cytosol"/>
    <property type="evidence" value="ECO:0007669"/>
    <property type="project" value="GOC"/>
</dbReference>
<evidence type="ECO:0000256" key="2">
    <source>
        <dbReference type="ARBA" id="ARBA00004412"/>
    </source>
</evidence>
<comment type="function">
    <text evidence="13">Plays a role in vesicular protein sorting.</text>
</comment>
<keyword evidence="7" id="KW-0963">Cytoplasm</keyword>
<comment type="subcellular location">
    <subcellularLocation>
        <location evidence="3">Cytoplasm</location>
    </subcellularLocation>
    <subcellularLocation>
        <location evidence="2">Early endosome</location>
    </subcellularLocation>
    <subcellularLocation>
        <location evidence="4">Late endosome</location>
    </subcellularLocation>
    <subcellularLocation>
        <location evidence="1">Membrane</location>
        <topology evidence="1">Peripheral membrane protein</topology>
    </subcellularLocation>
</comment>
<dbReference type="EMBL" id="AFYH01195049">
    <property type="status" value="NOT_ANNOTATED_CDS"/>
    <property type="molecule type" value="Genomic_DNA"/>
</dbReference>
<dbReference type="Gene3D" id="1.25.40.660">
    <property type="entry name" value="Vacuolar protein sorting-associated protein 35, helical subcomplex Vps35-C"/>
    <property type="match status" value="1"/>
</dbReference>
<dbReference type="Proteomes" id="UP000008672">
    <property type="component" value="Unassembled WGS sequence"/>
</dbReference>
<dbReference type="PANTHER" id="PTHR11099">
    <property type="entry name" value="VACUOLAR SORTING PROTEIN 35"/>
    <property type="match status" value="1"/>
</dbReference>
<evidence type="ECO:0000256" key="11">
    <source>
        <dbReference type="ARBA" id="ARBA00023136"/>
    </source>
</evidence>